<dbReference type="PANTHER" id="PTHR33755:SF9">
    <property type="entry name" value="TOXIN PARE1"/>
    <property type="match status" value="1"/>
</dbReference>
<dbReference type="EMBL" id="AQPF01000027">
    <property type="protein sequence ID" value="KAF0804620.1"/>
    <property type="molecule type" value="Genomic_DNA"/>
</dbReference>
<protein>
    <recommendedName>
        <fullName evidence="3">Toxin</fullName>
    </recommendedName>
</protein>
<evidence type="ECO:0000256" key="2">
    <source>
        <dbReference type="ARBA" id="ARBA00022649"/>
    </source>
</evidence>
<dbReference type="InterPro" id="IPR035093">
    <property type="entry name" value="RelE/ParE_toxin_dom_sf"/>
</dbReference>
<keyword evidence="5" id="KW-1185">Reference proteome</keyword>
<dbReference type="Gene3D" id="3.30.2310.20">
    <property type="entry name" value="RelE-like"/>
    <property type="match status" value="1"/>
</dbReference>
<accession>A0ABQ6Y671</accession>
<dbReference type="PIRSF" id="PIRSF029218">
    <property type="entry name" value="ParE"/>
    <property type="match status" value="1"/>
</dbReference>
<evidence type="ECO:0000313" key="4">
    <source>
        <dbReference type="EMBL" id="KAF0804620.1"/>
    </source>
</evidence>
<name>A0ABQ6Y671_9GAMM</name>
<reference evidence="4 5" key="1">
    <citation type="submission" date="2012-09" db="EMBL/GenBank/DDBJ databases">
        <title>Genome Sequence of alkane-degrading Bacterium Alcanivorax sp. 6-D-6.</title>
        <authorList>
            <person name="Lai Q."/>
            <person name="Shao Z."/>
        </authorList>
    </citation>
    <scope>NUCLEOTIDE SEQUENCE [LARGE SCALE GENOMIC DNA]</scope>
    <source>
        <strain evidence="4 5">6-D-6</strain>
    </source>
</reference>
<evidence type="ECO:0000256" key="1">
    <source>
        <dbReference type="ARBA" id="ARBA00006226"/>
    </source>
</evidence>
<dbReference type="Proteomes" id="UP000771797">
    <property type="component" value="Unassembled WGS sequence"/>
</dbReference>
<proteinExistence type="inferred from homology"/>
<dbReference type="Pfam" id="PF05016">
    <property type="entry name" value="ParE_toxin"/>
    <property type="match status" value="1"/>
</dbReference>
<dbReference type="InterPro" id="IPR007712">
    <property type="entry name" value="RelE/ParE_toxin"/>
</dbReference>
<gene>
    <name evidence="4" type="ORF">A6D6_02887</name>
</gene>
<keyword evidence="2" id="KW-1277">Toxin-antitoxin system</keyword>
<comment type="similarity">
    <text evidence="1 3">Belongs to the RelE toxin family.</text>
</comment>
<dbReference type="PANTHER" id="PTHR33755">
    <property type="entry name" value="TOXIN PARE1-RELATED"/>
    <property type="match status" value="1"/>
</dbReference>
<dbReference type="InterPro" id="IPR051803">
    <property type="entry name" value="TA_system_RelE-like_toxin"/>
</dbReference>
<dbReference type="InterPro" id="IPR028344">
    <property type="entry name" value="ParE1/4"/>
</dbReference>
<organism evidence="4 5">
    <name type="scientific">Alcanivorax xiamenensis</name>
    <dbReference type="NCBI Taxonomy" id="1177156"/>
    <lineage>
        <taxon>Bacteria</taxon>
        <taxon>Pseudomonadati</taxon>
        <taxon>Pseudomonadota</taxon>
        <taxon>Gammaproteobacteria</taxon>
        <taxon>Oceanospirillales</taxon>
        <taxon>Alcanivoracaceae</taxon>
        <taxon>Alcanivorax</taxon>
    </lineage>
</organism>
<evidence type="ECO:0000313" key="5">
    <source>
        <dbReference type="Proteomes" id="UP000771797"/>
    </source>
</evidence>
<evidence type="ECO:0000256" key="3">
    <source>
        <dbReference type="PIRNR" id="PIRNR029218"/>
    </source>
</evidence>
<sequence length="97" mass="11416">MTLSLIISPAAREDLRSIHQYGSRHWGTTRSDEYMNSLKAKLWQLFRQPKTGKARPELSPDVYSASVTSHIIFYRIHQQELQVIRILHARQDVTRHF</sequence>
<dbReference type="RefSeq" id="WP_159661139.1">
    <property type="nucleotide sequence ID" value="NZ_AQPF01000027.1"/>
</dbReference>
<comment type="caution">
    <text evidence="4">The sequence shown here is derived from an EMBL/GenBank/DDBJ whole genome shotgun (WGS) entry which is preliminary data.</text>
</comment>